<dbReference type="InterPro" id="IPR043128">
    <property type="entry name" value="Rev_trsase/Diguanyl_cyclase"/>
</dbReference>
<dbReference type="Gene3D" id="3.30.70.270">
    <property type="match status" value="1"/>
</dbReference>
<evidence type="ECO:0000313" key="1">
    <source>
        <dbReference type="EMBL" id="KAK1686457.1"/>
    </source>
</evidence>
<sequence>MLRLYLVGPARIWLSGLEKNSIFCWFDLKNAFEKHFREKITVEVVPFKAPNTSSSVDYHKFTEACYISNKLKIPGPKGATYQRTMQRCLKDQIGRNVHVDDIAVMTRKGSDLISDLRNL</sequence>
<organism evidence="1 2">
    <name type="scientific">Lolium multiflorum</name>
    <name type="common">Italian ryegrass</name>
    <name type="synonym">Lolium perenne subsp. multiflorum</name>
    <dbReference type="NCBI Taxonomy" id="4521"/>
    <lineage>
        <taxon>Eukaryota</taxon>
        <taxon>Viridiplantae</taxon>
        <taxon>Streptophyta</taxon>
        <taxon>Embryophyta</taxon>
        <taxon>Tracheophyta</taxon>
        <taxon>Spermatophyta</taxon>
        <taxon>Magnoliopsida</taxon>
        <taxon>Liliopsida</taxon>
        <taxon>Poales</taxon>
        <taxon>Poaceae</taxon>
        <taxon>BOP clade</taxon>
        <taxon>Pooideae</taxon>
        <taxon>Poodae</taxon>
        <taxon>Poeae</taxon>
        <taxon>Poeae Chloroplast Group 2 (Poeae type)</taxon>
        <taxon>Loliodinae</taxon>
        <taxon>Loliinae</taxon>
        <taxon>Lolium</taxon>
    </lineage>
</organism>
<dbReference type="AlphaFoldDB" id="A0AAD8TRH5"/>
<proteinExistence type="predicted"/>
<name>A0AAD8TRH5_LOLMU</name>
<comment type="caution">
    <text evidence="1">The sequence shown here is derived from an EMBL/GenBank/DDBJ whole genome shotgun (WGS) entry which is preliminary data.</text>
</comment>
<gene>
    <name evidence="1" type="ORF">QYE76_047305</name>
</gene>
<dbReference type="EMBL" id="JAUUTY010000002">
    <property type="protein sequence ID" value="KAK1686457.1"/>
    <property type="molecule type" value="Genomic_DNA"/>
</dbReference>
<keyword evidence="2" id="KW-1185">Reference proteome</keyword>
<dbReference type="Proteomes" id="UP001231189">
    <property type="component" value="Unassembled WGS sequence"/>
</dbReference>
<reference evidence="1" key="1">
    <citation type="submission" date="2023-07" db="EMBL/GenBank/DDBJ databases">
        <title>A chromosome-level genome assembly of Lolium multiflorum.</title>
        <authorList>
            <person name="Chen Y."/>
            <person name="Copetti D."/>
            <person name="Kolliker R."/>
            <person name="Studer B."/>
        </authorList>
    </citation>
    <scope>NUCLEOTIDE SEQUENCE</scope>
    <source>
        <strain evidence="1">02402/16</strain>
        <tissue evidence="1">Leaf</tissue>
    </source>
</reference>
<accession>A0AAD8TRH5</accession>
<protein>
    <submittedName>
        <fullName evidence="1">Uncharacterized protein</fullName>
    </submittedName>
</protein>
<evidence type="ECO:0000313" key="2">
    <source>
        <dbReference type="Proteomes" id="UP001231189"/>
    </source>
</evidence>